<organism evidence="2 3">
    <name type="scientific">Handroanthus impetiginosus</name>
    <dbReference type="NCBI Taxonomy" id="429701"/>
    <lineage>
        <taxon>Eukaryota</taxon>
        <taxon>Viridiplantae</taxon>
        <taxon>Streptophyta</taxon>
        <taxon>Embryophyta</taxon>
        <taxon>Tracheophyta</taxon>
        <taxon>Spermatophyta</taxon>
        <taxon>Magnoliopsida</taxon>
        <taxon>eudicotyledons</taxon>
        <taxon>Gunneridae</taxon>
        <taxon>Pentapetalae</taxon>
        <taxon>asterids</taxon>
        <taxon>lamiids</taxon>
        <taxon>Lamiales</taxon>
        <taxon>Bignoniaceae</taxon>
        <taxon>Crescentiina</taxon>
        <taxon>Tabebuia alliance</taxon>
        <taxon>Handroanthus</taxon>
    </lineage>
</organism>
<dbReference type="InterPro" id="IPR045358">
    <property type="entry name" value="Ty3_capsid"/>
</dbReference>
<dbReference type="EMBL" id="NKXS01005558">
    <property type="protein sequence ID" value="PIN03314.1"/>
    <property type="molecule type" value="Genomic_DNA"/>
</dbReference>
<proteinExistence type="predicted"/>
<reference evidence="3" key="1">
    <citation type="journal article" date="2018" name="Gigascience">
        <title>Genome assembly of the Pink Ipe (Handroanthus impetiginosus, Bignoniaceae), a highly valued, ecologically keystone Neotropical timber forest tree.</title>
        <authorList>
            <person name="Silva-Junior O.B."/>
            <person name="Grattapaglia D."/>
            <person name="Novaes E."/>
            <person name="Collevatti R.G."/>
        </authorList>
    </citation>
    <scope>NUCLEOTIDE SEQUENCE [LARGE SCALE GENOMIC DNA]</scope>
    <source>
        <strain evidence="3">cv. UFG-1</strain>
    </source>
</reference>
<feature type="domain" description="Ty3 transposon capsid-like protein" evidence="1">
    <location>
        <begin position="105"/>
        <end position="240"/>
    </location>
</feature>
<name>A0A2G9GDE4_9LAMI</name>
<protein>
    <recommendedName>
        <fullName evidence="1">Ty3 transposon capsid-like protein domain-containing protein</fullName>
    </recommendedName>
</protein>
<evidence type="ECO:0000313" key="3">
    <source>
        <dbReference type="Proteomes" id="UP000231279"/>
    </source>
</evidence>
<dbReference type="Proteomes" id="UP000231279">
    <property type="component" value="Unassembled WGS sequence"/>
</dbReference>
<comment type="caution">
    <text evidence="2">The sequence shown here is derived from an EMBL/GenBank/DDBJ whole genome shotgun (WGS) entry which is preliminary data.</text>
</comment>
<dbReference type="AlphaFoldDB" id="A0A2G9GDE4"/>
<keyword evidence="3" id="KW-1185">Reference proteome</keyword>
<evidence type="ECO:0000313" key="2">
    <source>
        <dbReference type="EMBL" id="PIN03314.1"/>
    </source>
</evidence>
<dbReference type="OrthoDB" id="913048at2759"/>
<accession>A0A2G9GDE4</accession>
<dbReference type="Pfam" id="PF19259">
    <property type="entry name" value="Ty3_capsid"/>
    <property type="match status" value="1"/>
</dbReference>
<sequence>MEIVSSTFEKDGGFEKDGVSEKLRLLMTKLEEHDVLLGQVKVLMEKSEESGRKLPEEMERAAEQFEVHGEKVAGSPHKDVRIPILDFPRFDGENPKTWIWRCHNFFLKKPVDDHKKVHMASRHMDGEAKMWYMSSIAGNKSIGWTTFIKLLMERFDVSQSANFEWHIINLRQEGSVVEYIRQFEEFKVLMIASHTEEFFVNAFVNGLREEIRHMVEMLAPSTLMEAICIARKQEDLLNAMTKTGLGQQSVTNNIFGKWIGRRWLACLLPFFLLAASKLFAGRFHLITAKLCRLFGWQDRVADRAPSMGPSGFIDLVTGGKDIVDQHLSPPKSVDLGHLMQD</sequence>
<evidence type="ECO:0000259" key="1">
    <source>
        <dbReference type="Pfam" id="PF19259"/>
    </source>
</evidence>
<gene>
    <name evidence="2" type="ORF">CDL12_24163</name>
</gene>